<accession>A0ABR9QL37</accession>
<name>A0ABR9QL37_9BACI</name>
<gene>
    <name evidence="2" type="ORF">IMZ08_14110</name>
</gene>
<keyword evidence="1" id="KW-1133">Transmembrane helix</keyword>
<sequence length="269" mass="30141">MKKIFEQYQASISNGDGGSGFDPLNFAQDDMGIPGKIIEIDVTKNSPFYDTPVVTRFNELHIPIQETLTVIVKGVRNIPGISYQRYYNQFIKYVGNVGQELIESFFSFVHYKPISVTQLVQASLRNIELEQHGLINLGWRAWEGDLPTPLLGDCADDSNLDEKTIAFYNEAIKLSAISAFGKILSSRLRPDKFEGTALIEVQAYVGNEIPALTGSVVFTDLNRTDKPSDKGVLAYTRFRPDSIQMIMALLKLVMIFGINLLILLVWVLI</sequence>
<feature type="transmembrane region" description="Helical" evidence="1">
    <location>
        <begin position="246"/>
        <end position="268"/>
    </location>
</feature>
<reference evidence="2 3" key="1">
    <citation type="submission" date="2020-10" db="EMBL/GenBank/DDBJ databases">
        <title>Bacillus sp. HD4P25, an endophyte from a halophyte.</title>
        <authorList>
            <person name="Sun J.-Q."/>
        </authorList>
    </citation>
    <scope>NUCLEOTIDE SEQUENCE [LARGE SCALE GENOMIC DNA]</scope>
    <source>
        <strain evidence="2 3">YIM 93174</strain>
    </source>
</reference>
<keyword evidence="3" id="KW-1185">Reference proteome</keyword>
<dbReference type="PANTHER" id="PTHR19328">
    <property type="entry name" value="HEDGEHOG-INTERACTING PROTEIN"/>
    <property type="match status" value="1"/>
</dbReference>
<organism evidence="2 3">
    <name type="scientific">Litchfieldia luteola</name>
    <dbReference type="NCBI Taxonomy" id="682179"/>
    <lineage>
        <taxon>Bacteria</taxon>
        <taxon>Bacillati</taxon>
        <taxon>Bacillota</taxon>
        <taxon>Bacilli</taxon>
        <taxon>Bacillales</taxon>
        <taxon>Bacillaceae</taxon>
        <taxon>Litchfieldia</taxon>
    </lineage>
</organism>
<dbReference type="EMBL" id="JADCLJ010000021">
    <property type="protein sequence ID" value="MBE4909197.1"/>
    <property type="molecule type" value="Genomic_DNA"/>
</dbReference>
<keyword evidence="1" id="KW-0472">Membrane</keyword>
<protein>
    <submittedName>
        <fullName evidence="2">Uncharacterized protein</fullName>
    </submittedName>
</protein>
<dbReference type="InterPro" id="IPR011042">
    <property type="entry name" value="6-blade_b-propeller_TolB-like"/>
</dbReference>
<evidence type="ECO:0000313" key="3">
    <source>
        <dbReference type="Proteomes" id="UP001516662"/>
    </source>
</evidence>
<dbReference type="Proteomes" id="UP001516662">
    <property type="component" value="Unassembled WGS sequence"/>
</dbReference>
<dbReference type="PANTHER" id="PTHR19328:SF75">
    <property type="entry name" value="ALDOSE SUGAR DEHYDROGENASE YLII"/>
    <property type="match status" value="1"/>
</dbReference>
<proteinExistence type="predicted"/>
<dbReference type="Gene3D" id="2.120.10.30">
    <property type="entry name" value="TolB, C-terminal domain"/>
    <property type="match status" value="1"/>
</dbReference>
<comment type="caution">
    <text evidence="2">The sequence shown here is derived from an EMBL/GenBank/DDBJ whole genome shotgun (WGS) entry which is preliminary data.</text>
</comment>
<keyword evidence="1" id="KW-0812">Transmembrane</keyword>
<dbReference type="RefSeq" id="WP_193537587.1">
    <property type="nucleotide sequence ID" value="NZ_JADCLJ010000021.1"/>
</dbReference>
<evidence type="ECO:0000313" key="2">
    <source>
        <dbReference type="EMBL" id="MBE4909197.1"/>
    </source>
</evidence>
<evidence type="ECO:0000256" key="1">
    <source>
        <dbReference type="SAM" id="Phobius"/>
    </source>
</evidence>